<dbReference type="SUPFAM" id="SSF51735">
    <property type="entry name" value="NAD(P)-binding Rossmann-fold domains"/>
    <property type="match status" value="1"/>
</dbReference>
<comment type="caution">
    <text evidence="2">The sequence shown here is derived from an EMBL/GenBank/DDBJ whole genome shotgun (WGS) entry which is preliminary data.</text>
</comment>
<dbReference type="AlphaFoldDB" id="A0A178JAH2"/>
<dbReference type="EMBL" id="LUAX01000004">
    <property type="protein sequence ID" value="OAM98901.1"/>
    <property type="molecule type" value="Genomic_DNA"/>
</dbReference>
<dbReference type="Proteomes" id="UP000094761">
    <property type="component" value="Unassembled WGS sequence"/>
</dbReference>
<protein>
    <submittedName>
        <fullName evidence="2">Uncharacterized protein</fullName>
    </submittedName>
</protein>
<organism evidence="2 3">
    <name type="scientific">Vibrio europaeus</name>
    <dbReference type="NCBI Taxonomy" id="300876"/>
    <lineage>
        <taxon>Bacteria</taxon>
        <taxon>Pseudomonadati</taxon>
        <taxon>Pseudomonadota</taxon>
        <taxon>Gammaproteobacteria</taxon>
        <taxon>Vibrionales</taxon>
        <taxon>Vibrionaceae</taxon>
        <taxon>Vibrio</taxon>
        <taxon>Vibrio oreintalis group</taxon>
    </lineage>
</organism>
<gene>
    <name evidence="2" type="ORF">AZ468_13005</name>
</gene>
<dbReference type="InterPro" id="IPR036291">
    <property type="entry name" value="NAD(P)-bd_dom_sf"/>
</dbReference>
<name>A0A178JAH2_9VIBR</name>
<evidence type="ECO:0000313" key="2">
    <source>
        <dbReference type="EMBL" id="OAM98901.1"/>
    </source>
</evidence>
<dbReference type="Gene3D" id="3.90.180.10">
    <property type="entry name" value="Medium-chain alcohol dehydrogenases, catalytic domain"/>
    <property type="match status" value="1"/>
</dbReference>
<dbReference type="GO" id="GO:0016491">
    <property type="term" value="F:oxidoreductase activity"/>
    <property type="evidence" value="ECO:0007669"/>
    <property type="project" value="UniProtKB-KW"/>
</dbReference>
<dbReference type="Gene3D" id="3.40.50.720">
    <property type="entry name" value="NAD(P)-binding Rossmann-like Domain"/>
    <property type="match status" value="1"/>
</dbReference>
<keyword evidence="1" id="KW-0560">Oxidoreductase</keyword>
<dbReference type="InterPro" id="IPR011032">
    <property type="entry name" value="GroES-like_sf"/>
</dbReference>
<sequence length="333" mass="37094">MREVASEVYTLVEKESLVLESQSIQVNDDNIVADTVYSAISPGTEKAAWLGKPPLRPSKQYPRLQGYCNLARVKWVGENVEGIQIGDYILTHQSHRSVVVVNKAEVLVRYSQLDDAEQKDICLTYLYHLGYSALKKAEYFPGHKVAVIGCGALGFTTSALLKSFGSRPTIVTGKAELVNEQFVEGGVDVLGKKDVLSCADKASFDIVINTSDSWEDYVNGLELLRAGGTCVLLGFPGRGENLPSFNPLDSRLMYDKQLSIHYAGYVCESDIDMQDVRFTLKRNMSYLASLILEKKLSTNALRQLIVSYDELDKLYELLTERKTNSLTGILKWL</sequence>
<evidence type="ECO:0000313" key="3">
    <source>
        <dbReference type="Proteomes" id="UP000094761"/>
    </source>
</evidence>
<reference evidence="2 3" key="1">
    <citation type="submission" date="2016-03" db="EMBL/GenBank/DDBJ databases">
        <title>Draft genome sequence of the Vibrio tubiashii subs. europaeus.</title>
        <authorList>
            <person name="Spinard E."/>
            <person name="Dubert J."/>
            <person name="Nelson D.R."/>
            <person name="Barja J.L."/>
        </authorList>
    </citation>
    <scope>NUCLEOTIDE SEQUENCE [LARGE SCALE GENOMIC DNA]</scope>
    <source>
        <strain evidence="3">PP-638</strain>
    </source>
</reference>
<dbReference type="RefSeq" id="WP_069667774.1">
    <property type="nucleotide sequence ID" value="NZ_JAPFIQ010000022.1"/>
</dbReference>
<dbReference type="PANTHER" id="PTHR43189">
    <property type="entry name" value="ZINC-TYPE ALCOHOL DEHYDROGENASE-LIKE PROTEIN C1198.01-RELATED"/>
    <property type="match status" value="1"/>
</dbReference>
<dbReference type="PANTHER" id="PTHR43189:SF1">
    <property type="entry name" value="ZINC-TYPE ALCOHOL DEHYDROGENASE-LIKE PROTEIN C1198.01"/>
    <property type="match status" value="1"/>
</dbReference>
<evidence type="ECO:0000256" key="1">
    <source>
        <dbReference type="ARBA" id="ARBA00023002"/>
    </source>
</evidence>
<dbReference type="SUPFAM" id="SSF50129">
    <property type="entry name" value="GroES-like"/>
    <property type="match status" value="1"/>
</dbReference>
<proteinExistence type="predicted"/>
<accession>A0A178JAH2</accession>